<organism evidence="1 2">
    <name type="scientific">Racocetra persica</name>
    <dbReference type="NCBI Taxonomy" id="160502"/>
    <lineage>
        <taxon>Eukaryota</taxon>
        <taxon>Fungi</taxon>
        <taxon>Fungi incertae sedis</taxon>
        <taxon>Mucoromycota</taxon>
        <taxon>Glomeromycotina</taxon>
        <taxon>Glomeromycetes</taxon>
        <taxon>Diversisporales</taxon>
        <taxon>Gigasporaceae</taxon>
        <taxon>Racocetra</taxon>
    </lineage>
</organism>
<feature type="non-terminal residue" evidence="1">
    <location>
        <position position="1"/>
    </location>
</feature>
<dbReference type="EMBL" id="CAJVQC010003749">
    <property type="protein sequence ID" value="CAG8531706.1"/>
    <property type="molecule type" value="Genomic_DNA"/>
</dbReference>
<keyword evidence="2" id="KW-1185">Reference proteome</keyword>
<comment type="caution">
    <text evidence="1">The sequence shown here is derived from an EMBL/GenBank/DDBJ whole genome shotgun (WGS) entry which is preliminary data.</text>
</comment>
<proteinExistence type="predicted"/>
<evidence type="ECO:0000313" key="1">
    <source>
        <dbReference type="EMBL" id="CAG8531706.1"/>
    </source>
</evidence>
<evidence type="ECO:0000313" key="2">
    <source>
        <dbReference type="Proteomes" id="UP000789920"/>
    </source>
</evidence>
<accession>A0ACA9LKM6</accession>
<reference evidence="1" key="1">
    <citation type="submission" date="2021-06" db="EMBL/GenBank/DDBJ databases">
        <authorList>
            <person name="Kallberg Y."/>
            <person name="Tangrot J."/>
            <person name="Rosling A."/>
        </authorList>
    </citation>
    <scope>NUCLEOTIDE SEQUENCE</scope>
    <source>
        <strain evidence="1">MA461A</strain>
    </source>
</reference>
<name>A0ACA9LKM6_9GLOM</name>
<dbReference type="Proteomes" id="UP000789920">
    <property type="component" value="Unassembled WGS sequence"/>
</dbReference>
<sequence>HTDSNAISNSDTSPECNDTSNYFDKTSDTDHSNKNNNPNCSNKKPGNKPKLRKNPSWVWQYFRRRRPSRKWKTRENCTIIMKSKKAPNGQWECEQLVKTQGSTGNFQTHLNTYRITKPTKVIDTIEQPTITEMFHRAARQNTRQKESINYALVEWIVTDLQPLYVSKNESFIKLIYTLNPYYELSSDKYTACSKSEYIGVTCYFINSNYELKEAILAIKYASYSHDAVNIKAELEKIINDWRLFEKLLQIKHAIKLMKATMSADNDYIIPITTLTRNCTPLSMSISNKELDLTNMLTIFDEEEENIVDVDEELEIIITANGEIAVLILYNIIMCLTQFFF</sequence>
<protein>
    <submittedName>
        <fullName evidence="1">18637_t:CDS:1</fullName>
    </submittedName>
</protein>
<gene>
    <name evidence="1" type="ORF">RPERSI_LOCUS3167</name>
</gene>